<comment type="caution">
    <text evidence="2">The sequence shown here is derived from an EMBL/GenBank/DDBJ whole genome shotgun (WGS) entry which is preliminary data.</text>
</comment>
<accession>A0A6M0IFB4</accession>
<gene>
    <name evidence="2" type="ORF">GK091_06395</name>
</gene>
<dbReference type="AlphaFoldDB" id="A0A6M0IFB4"/>
<evidence type="ECO:0000313" key="2">
    <source>
        <dbReference type="EMBL" id="NEU66502.1"/>
    </source>
</evidence>
<proteinExistence type="predicted"/>
<evidence type="ECO:0000259" key="1">
    <source>
        <dbReference type="Pfam" id="PF00149"/>
    </source>
</evidence>
<keyword evidence="3" id="KW-1185">Reference proteome</keyword>
<dbReference type="RefSeq" id="WP_164035762.1">
    <property type="nucleotide sequence ID" value="NZ_JAAGNZ010000001.1"/>
</dbReference>
<dbReference type="SUPFAM" id="SSF56300">
    <property type="entry name" value="Metallo-dependent phosphatases"/>
    <property type="match status" value="1"/>
</dbReference>
<sequence length="234" mass="26492">MNILTVSDLHGRTVWREADFNAYDQIIFLGDYTDGYGADDETIYANLLSIIELKQQQPDKFVLLVGNHDAQYLHYPNYRCSGFRPRAQPELSTLFETYADYFQIAHQIGAYLFSHAGVTNKWLARLLAKTDRNPVSITSGYALADLLNSVHKRPVQTQRILFEVGPRRGGYDPFSGPIWADQSESKVDYLLGFHQTVGHTPVEKFKTVGTSSGSITYIDVLQTKTAFYELIIPD</sequence>
<dbReference type="InterPro" id="IPR029052">
    <property type="entry name" value="Metallo-depent_PP-like"/>
</dbReference>
<reference evidence="2 3" key="1">
    <citation type="submission" date="2020-02" db="EMBL/GenBank/DDBJ databases">
        <title>Draft genome sequence of two Spirosoma agri KCTC 52727 and Spirosoma terrae KCTC 52035.</title>
        <authorList>
            <person name="Rojas J."/>
            <person name="Ambika Manirajan B."/>
            <person name="Ratering S."/>
            <person name="Suarez C."/>
            <person name="Schnell S."/>
        </authorList>
    </citation>
    <scope>NUCLEOTIDE SEQUENCE [LARGE SCALE GENOMIC DNA]</scope>
    <source>
        <strain evidence="2 3">KCTC 52727</strain>
    </source>
</reference>
<evidence type="ECO:0000313" key="3">
    <source>
        <dbReference type="Proteomes" id="UP000477386"/>
    </source>
</evidence>
<dbReference type="Proteomes" id="UP000477386">
    <property type="component" value="Unassembled WGS sequence"/>
</dbReference>
<dbReference type="InterPro" id="IPR004843">
    <property type="entry name" value="Calcineurin-like_PHP"/>
</dbReference>
<dbReference type="Pfam" id="PF00149">
    <property type="entry name" value="Metallophos"/>
    <property type="match status" value="1"/>
</dbReference>
<dbReference type="GO" id="GO:0016787">
    <property type="term" value="F:hydrolase activity"/>
    <property type="evidence" value="ECO:0007669"/>
    <property type="project" value="InterPro"/>
</dbReference>
<protein>
    <submittedName>
        <fullName evidence="2">Metallophosphoesterase</fullName>
    </submittedName>
</protein>
<organism evidence="2 3">
    <name type="scientific">Spirosoma agri</name>
    <dbReference type="NCBI Taxonomy" id="1987381"/>
    <lineage>
        <taxon>Bacteria</taxon>
        <taxon>Pseudomonadati</taxon>
        <taxon>Bacteroidota</taxon>
        <taxon>Cytophagia</taxon>
        <taxon>Cytophagales</taxon>
        <taxon>Cytophagaceae</taxon>
        <taxon>Spirosoma</taxon>
    </lineage>
</organism>
<dbReference type="Gene3D" id="3.60.21.10">
    <property type="match status" value="1"/>
</dbReference>
<name>A0A6M0IFB4_9BACT</name>
<feature type="domain" description="Calcineurin-like phosphoesterase" evidence="1">
    <location>
        <begin position="1"/>
        <end position="180"/>
    </location>
</feature>
<dbReference type="EMBL" id="JAAGNZ010000001">
    <property type="protein sequence ID" value="NEU66502.1"/>
    <property type="molecule type" value="Genomic_DNA"/>
</dbReference>